<name>A0A1M5WQ63_9CLOT</name>
<feature type="transmembrane region" description="Helical" evidence="8">
    <location>
        <begin position="185"/>
        <end position="203"/>
    </location>
</feature>
<dbReference type="RefSeq" id="WP_072831687.1">
    <property type="nucleotide sequence ID" value="NZ_FQXP01000006.1"/>
</dbReference>
<evidence type="ECO:0000256" key="5">
    <source>
        <dbReference type="ARBA" id="ARBA00022692"/>
    </source>
</evidence>
<gene>
    <name evidence="10" type="ORF">SAMN02745196_01795</name>
</gene>
<keyword evidence="11" id="KW-1185">Reference proteome</keyword>
<evidence type="ECO:0000256" key="2">
    <source>
        <dbReference type="ARBA" id="ARBA00008038"/>
    </source>
</evidence>
<organism evidence="10 11">
    <name type="scientific">Clostridium collagenovorans DSM 3089</name>
    <dbReference type="NCBI Taxonomy" id="1121306"/>
    <lineage>
        <taxon>Bacteria</taxon>
        <taxon>Bacillati</taxon>
        <taxon>Bacillota</taxon>
        <taxon>Clostridia</taxon>
        <taxon>Eubacteriales</taxon>
        <taxon>Clostridiaceae</taxon>
        <taxon>Clostridium</taxon>
    </lineage>
</organism>
<feature type="transmembrane region" description="Helical" evidence="8">
    <location>
        <begin position="7"/>
        <end position="24"/>
    </location>
</feature>
<evidence type="ECO:0000256" key="1">
    <source>
        <dbReference type="ARBA" id="ARBA00004651"/>
    </source>
</evidence>
<dbReference type="PANTHER" id="PTHR30433">
    <property type="entry name" value="CHEMOTAXIS PROTEIN MOTA"/>
    <property type="match status" value="1"/>
</dbReference>
<keyword evidence="4" id="KW-1003">Cell membrane</keyword>
<feature type="transmembrane region" description="Helical" evidence="8">
    <location>
        <begin position="36"/>
        <end position="56"/>
    </location>
</feature>
<comment type="similarity">
    <text evidence="2">Belongs to the MotA family.</text>
</comment>
<evidence type="ECO:0000256" key="4">
    <source>
        <dbReference type="ARBA" id="ARBA00022475"/>
    </source>
</evidence>
<dbReference type="Proteomes" id="UP000184526">
    <property type="component" value="Unassembled WGS sequence"/>
</dbReference>
<keyword evidence="7 8" id="KW-0472">Membrane</keyword>
<evidence type="ECO:0000256" key="8">
    <source>
        <dbReference type="SAM" id="Phobius"/>
    </source>
</evidence>
<comment type="subcellular location">
    <subcellularLocation>
        <location evidence="1">Cell membrane</location>
        <topology evidence="1">Multi-pass membrane protein</topology>
    </subcellularLocation>
</comment>
<dbReference type="PROSITE" id="PS01307">
    <property type="entry name" value="MOTA"/>
    <property type="match status" value="1"/>
</dbReference>
<sequence>MRKKDILTPIGILLGTGLIIYSISGGAGGLRGFYDLLSIFITIGGSFAALIITYPLDEIKLVLRMTKNLFETPSIKKVEMIESFKELSIDARKNGLLSLEGRISEIDDEFMRTGLELVVDGIDTELIVEIMNNKIDEVVNRHDKGAKVYKTWAAYAPAFGMIGTLIGLIQMLAELDNPDMIASGMAKALITTFYGALLANLILNPLGYNLQNKGEKEAENREMMLVGILSIKNAESTRVLEEKLMSFLTEKEKRLYLGSKNVDKKVDKNVA</sequence>
<evidence type="ECO:0000313" key="11">
    <source>
        <dbReference type="Proteomes" id="UP000184526"/>
    </source>
</evidence>
<keyword evidence="5 8" id="KW-0812">Transmembrane</keyword>
<keyword evidence="3" id="KW-0813">Transport</keyword>
<dbReference type="GO" id="GO:0071978">
    <property type="term" value="P:bacterial-type flagellum-dependent swarming motility"/>
    <property type="evidence" value="ECO:0007669"/>
    <property type="project" value="InterPro"/>
</dbReference>
<reference evidence="10 11" key="1">
    <citation type="submission" date="2016-11" db="EMBL/GenBank/DDBJ databases">
        <authorList>
            <person name="Jaros S."/>
            <person name="Januszkiewicz K."/>
            <person name="Wedrychowicz H."/>
        </authorList>
    </citation>
    <scope>NUCLEOTIDE SEQUENCE [LARGE SCALE GENOMIC DNA]</scope>
    <source>
        <strain evidence="10 11">DSM 3089</strain>
    </source>
</reference>
<evidence type="ECO:0000256" key="3">
    <source>
        <dbReference type="ARBA" id="ARBA00022448"/>
    </source>
</evidence>
<dbReference type="OrthoDB" id="9806929at2"/>
<evidence type="ECO:0000256" key="6">
    <source>
        <dbReference type="ARBA" id="ARBA00022989"/>
    </source>
</evidence>
<feature type="domain" description="MotA/TolQ/ExbB proton channel" evidence="9">
    <location>
        <begin position="104"/>
        <end position="223"/>
    </location>
</feature>
<proteinExistence type="inferred from homology"/>
<evidence type="ECO:0000259" key="9">
    <source>
        <dbReference type="Pfam" id="PF01618"/>
    </source>
</evidence>
<dbReference type="InterPro" id="IPR002898">
    <property type="entry name" value="MotA_ExbB_proton_chnl"/>
</dbReference>
<dbReference type="GO" id="GO:0006935">
    <property type="term" value="P:chemotaxis"/>
    <property type="evidence" value="ECO:0007669"/>
    <property type="project" value="InterPro"/>
</dbReference>
<dbReference type="STRING" id="1121306.SAMN02745196_01795"/>
<evidence type="ECO:0000256" key="7">
    <source>
        <dbReference type="ARBA" id="ARBA00023136"/>
    </source>
</evidence>
<keyword evidence="6 8" id="KW-1133">Transmembrane helix</keyword>
<dbReference type="InterPro" id="IPR047055">
    <property type="entry name" value="MotA-like"/>
</dbReference>
<dbReference type="InterPro" id="IPR000540">
    <property type="entry name" value="Flag_MotA_CS"/>
</dbReference>
<dbReference type="AlphaFoldDB" id="A0A1M5WQ63"/>
<evidence type="ECO:0000313" key="10">
    <source>
        <dbReference type="EMBL" id="SHH89736.1"/>
    </source>
</evidence>
<dbReference type="Pfam" id="PF01618">
    <property type="entry name" value="MotA_ExbB"/>
    <property type="match status" value="1"/>
</dbReference>
<dbReference type="GO" id="GO:0005886">
    <property type="term" value="C:plasma membrane"/>
    <property type="evidence" value="ECO:0007669"/>
    <property type="project" value="UniProtKB-SubCell"/>
</dbReference>
<feature type="transmembrane region" description="Helical" evidence="8">
    <location>
        <begin position="152"/>
        <end position="173"/>
    </location>
</feature>
<accession>A0A1M5WQ63</accession>
<dbReference type="EMBL" id="FQXP01000006">
    <property type="protein sequence ID" value="SHH89736.1"/>
    <property type="molecule type" value="Genomic_DNA"/>
</dbReference>
<protein>
    <submittedName>
        <fullName evidence="10">Chemotaxis protein MotA</fullName>
    </submittedName>
</protein>
<dbReference type="PANTHER" id="PTHR30433:SF2">
    <property type="entry name" value="MOTILITY PROTEIN A"/>
    <property type="match status" value="1"/>
</dbReference>